<reference evidence="2" key="1">
    <citation type="submission" date="2023-07" db="EMBL/GenBank/DDBJ databases">
        <title>A chromosome-level genome assembly of Lolium multiflorum.</title>
        <authorList>
            <person name="Chen Y."/>
            <person name="Copetti D."/>
            <person name="Kolliker R."/>
            <person name="Studer B."/>
        </authorList>
    </citation>
    <scope>NUCLEOTIDE SEQUENCE</scope>
    <source>
        <strain evidence="2">02402/16</strain>
        <tissue evidence="2">Leaf</tissue>
    </source>
</reference>
<feature type="compositionally biased region" description="Basic and acidic residues" evidence="1">
    <location>
        <begin position="130"/>
        <end position="173"/>
    </location>
</feature>
<organism evidence="2 3">
    <name type="scientific">Lolium multiflorum</name>
    <name type="common">Italian ryegrass</name>
    <name type="synonym">Lolium perenne subsp. multiflorum</name>
    <dbReference type="NCBI Taxonomy" id="4521"/>
    <lineage>
        <taxon>Eukaryota</taxon>
        <taxon>Viridiplantae</taxon>
        <taxon>Streptophyta</taxon>
        <taxon>Embryophyta</taxon>
        <taxon>Tracheophyta</taxon>
        <taxon>Spermatophyta</taxon>
        <taxon>Magnoliopsida</taxon>
        <taxon>Liliopsida</taxon>
        <taxon>Poales</taxon>
        <taxon>Poaceae</taxon>
        <taxon>BOP clade</taxon>
        <taxon>Pooideae</taxon>
        <taxon>Poodae</taxon>
        <taxon>Poeae</taxon>
        <taxon>Poeae Chloroplast Group 2 (Poeae type)</taxon>
        <taxon>Loliodinae</taxon>
        <taxon>Loliinae</taxon>
        <taxon>Lolium</taxon>
    </lineage>
</organism>
<feature type="region of interest" description="Disordered" evidence="1">
    <location>
        <begin position="1"/>
        <end position="247"/>
    </location>
</feature>
<accession>A0AAD8QMD9</accession>
<feature type="compositionally biased region" description="Polar residues" evidence="1">
    <location>
        <begin position="15"/>
        <end position="41"/>
    </location>
</feature>
<dbReference type="Proteomes" id="UP001231189">
    <property type="component" value="Unassembled WGS sequence"/>
</dbReference>
<feature type="compositionally biased region" description="Low complexity" evidence="1">
    <location>
        <begin position="89"/>
        <end position="101"/>
    </location>
</feature>
<keyword evidence="3" id="KW-1185">Reference proteome</keyword>
<protein>
    <submittedName>
        <fullName evidence="2">Uncharacterized protein</fullName>
    </submittedName>
</protein>
<dbReference type="EMBL" id="JAUUTY010000007">
    <property type="protein sequence ID" value="KAK1605550.1"/>
    <property type="molecule type" value="Genomic_DNA"/>
</dbReference>
<comment type="caution">
    <text evidence="2">The sequence shown here is derived from an EMBL/GenBank/DDBJ whole genome shotgun (WGS) entry which is preliminary data.</text>
</comment>
<evidence type="ECO:0000256" key="1">
    <source>
        <dbReference type="SAM" id="MobiDB-lite"/>
    </source>
</evidence>
<gene>
    <name evidence="2" type="ORF">QYE76_029223</name>
</gene>
<dbReference type="AlphaFoldDB" id="A0AAD8QMD9"/>
<name>A0AAD8QMD9_LOLMU</name>
<feature type="compositionally biased region" description="Basic and acidic residues" evidence="1">
    <location>
        <begin position="1"/>
        <end position="14"/>
    </location>
</feature>
<evidence type="ECO:0000313" key="2">
    <source>
        <dbReference type="EMBL" id="KAK1605550.1"/>
    </source>
</evidence>
<evidence type="ECO:0000313" key="3">
    <source>
        <dbReference type="Proteomes" id="UP001231189"/>
    </source>
</evidence>
<proteinExistence type="predicted"/>
<feature type="compositionally biased region" description="Basic residues" evidence="1">
    <location>
        <begin position="212"/>
        <end position="234"/>
    </location>
</feature>
<feature type="compositionally biased region" description="Basic and acidic residues" evidence="1">
    <location>
        <begin position="68"/>
        <end position="81"/>
    </location>
</feature>
<sequence length="351" mass="39463">MQRQARDTSRRLESNPENCISTAQKDAIASQNRDGASCTGSTERRRKVREHPNPIPVTSDSTPRNPAKGKDPMYTGRDKYRVPSPPPRAASSATSSTSSPAGNTEAPWASGINIRDNMPPLGTGAGSNRNHAEEPRPRAEPRRNQEREPEPREKPSRAQTKEEPEQARTEPRRPERRRRPPPRGRATEAGASPGNHAESPRRKIILQAPSHLLRHHPWRRRWRRGRGRRSRSRSRSPGGGPRDARERLNEYRSDYIGPSDLEENTIFCWLDLKKAFENHFRGTYKRPATTSDLQACIQKKGETSELPHPMVGNRNECSVDNRTTMHAFIGGLQRGGCCATSLPGEREQAHS</sequence>